<sequence length="105" mass="12362">MSKNARNFMINDSVNIFEPYNTNEGYENITEICQTLEPKVAALQHLVDHINEEFATNNLQHVEAIITNLDHAFTILSNIKREKNKKSRRTTWRRSKPWTIYLNNT</sequence>
<accession>A0ACA9K8I2</accession>
<gene>
    <name evidence="1" type="ORF">DHETER_LOCUS1088</name>
</gene>
<reference evidence="1" key="1">
    <citation type="submission" date="2021-06" db="EMBL/GenBank/DDBJ databases">
        <authorList>
            <person name="Kallberg Y."/>
            <person name="Tangrot J."/>
            <person name="Rosling A."/>
        </authorList>
    </citation>
    <scope>NUCLEOTIDE SEQUENCE</scope>
    <source>
        <strain evidence="1">IL203A</strain>
    </source>
</reference>
<protein>
    <submittedName>
        <fullName evidence="1">5982_t:CDS:1</fullName>
    </submittedName>
</protein>
<dbReference type="EMBL" id="CAJVPU010000616">
    <property type="protein sequence ID" value="CAG8456546.1"/>
    <property type="molecule type" value="Genomic_DNA"/>
</dbReference>
<evidence type="ECO:0000313" key="1">
    <source>
        <dbReference type="EMBL" id="CAG8456546.1"/>
    </source>
</evidence>
<keyword evidence="2" id="KW-1185">Reference proteome</keyword>
<evidence type="ECO:0000313" key="2">
    <source>
        <dbReference type="Proteomes" id="UP000789702"/>
    </source>
</evidence>
<dbReference type="Proteomes" id="UP000789702">
    <property type="component" value="Unassembled WGS sequence"/>
</dbReference>
<comment type="caution">
    <text evidence="1">The sequence shown here is derived from an EMBL/GenBank/DDBJ whole genome shotgun (WGS) entry which is preliminary data.</text>
</comment>
<proteinExistence type="predicted"/>
<name>A0ACA9K8I2_9GLOM</name>
<organism evidence="1 2">
    <name type="scientific">Dentiscutata heterogama</name>
    <dbReference type="NCBI Taxonomy" id="1316150"/>
    <lineage>
        <taxon>Eukaryota</taxon>
        <taxon>Fungi</taxon>
        <taxon>Fungi incertae sedis</taxon>
        <taxon>Mucoromycota</taxon>
        <taxon>Glomeromycotina</taxon>
        <taxon>Glomeromycetes</taxon>
        <taxon>Diversisporales</taxon>
        <taxon>Gigasporaceae</taxon>
        <taxon>Dentiscutata</taxon>
    </lineage>
</organism>